<dbReference type="CDD" id="cd00093">
    <property type="entry name" value="HTH_XRE"/>
    <property type="match status" value="1"/>
</dbReference>
<reference evidence="5 6" key="1">
    <citation type="submission" date="2015-11" db="EMBL/GenBank/DDBJ databases">
        <title>Genomic analysis of 38 Legionella species identifies large and diverse effector repertoires.</title>
        <authorList>
            <person name="Burstein D."/>
            <person name="Amaro F."/>
            <person name="Zusman T."/>
            <person name="Lifshitz Z."/>
            <person name="Cohen O."/>
            <person name="Gilbert J.A."/>
            <person name="Pupko T."/>
            <person name="Shuman H.A."/>
            <person name="Segal G."/>
        </authorList>
    </citation>
    <scope>NUCLEOTIDE SEQUENCE [LARGE SCALE GENOMIC DNA]</scope>
    <source>
        <strain evidence="5 6">ATCC 43878</strain>
    </source>
</reference>
<dbReference type="RefSeq" id="WP_338011168.1">
    <property type="nucleotide sequence ID" value="NZ_CAAAHU010000001.1"/>
</dbReference>
<accession>A0A0W0SUR7</accession>
<dbReference type="PROSITE" id="PS50943">
    <property type="entry name" value="HTH_CROC1"/>
    <property type="match status" value="1"/>
</dbReference>
<feature type="domain" description="HTH cro/C1-type" evidence="4">
    <location>
        <begin position="22"/>
        <end position="76"/>
    </location>
</feature>
<evidence type="ECO:0000313" key="6">
    <source>
        <dbReference type="Proteomes" id="UP000054742"/>
    </source>
</evidence>
<gene>
    <name evidence="5" type="ORF">Lbru_0256</name>
</gene>
<dbReference type="GO" id="GO:0003677">
    <property type="term" value="F:DNA binding"/>
    <property type="evidence" value="ECO:0007669"/>
    <property type="project" value="UniProtKB-KW"/>
</dbReference>
<proteinExistence type="predicted"/>
<protein>
    <submittedName>
        <fullName evidence="5">Regulatory protein munI (Modular protein)</fullName>
    </submittedName>
</protein>
<dbReference type="PATRIC" id="fig|29422.6.peg.266"/>
<dbReference type="SUPFAM" id="SSF47413">
    <property type="entry name" value="lambda repressor-like DNA-binding domains"/>
    <property type="match status" value="1"/>
</dbReference>
<keyword evidence="6" id="KW-1185">Reference proteome</keyword>
<dbReference type="InterPro" id="IPR010982">
    <property type="entry name" value="Lambda_DNA-bd_dom_sf"/>
</dbReference>
<evidence type="ECO:0000313" key="5">
    <source>
        <dbReference type="EMBL" id="KTC87027.1"/>
    </source>
</evidence>
<organism evidence="5 6">
    <name type="scientific">Legionella brunensis</name>
    <dbReference type="NCBI Taxonomy" id="29422"/>
    <lineage>
        <taxon>Bacteria</taxon>
        <taxon>Pseudomonadati</taxon>
        <taxon>Pseudomonadota</taxon>
        <taxon>Gammaproteobacteria</taxon>
        <taxon>Legionellales</taxon>
        <taxon>Legionellaceae</taxon>
        <taxon>Legionella</taxon>
    </lineage>
</organism>
<evidence type="ECO:0000256" key="1">
    <source>
        <dbReference type="ARBA" id="ARBA00023015"/>
    </source>
</evidence>
<dbReference type="InterPro" id="IPR050807">
    <property type="entry name" value="TransReg_Diox_bact_type"/>
</dbReference>
<sequence>MIALTFLMKEKHHNLIKIGNKIRMLRIAKGYSQESIADAAGMGRTYMGRVERGEQNISIQNLIQIAFALNIEVGELIPLLSELKNPNIQSS</sequence>
<dbReference type="PANTHER" id="PTHR46797">
    <property type="entry name" value="HTH-TYPE TRANSCRIPTIONAL REGULATOR"/>
    <property type="match status" value="1"/>
</dbReference>
<comment type="caution">
    <text evidence="5">The sequence shown here is derived from an EMBL/GenBank/DDBJ whole genome shotgun (WGS) entry which is preliminary data.</text>
</comment>
<dbReference type="EMBL" id="LNXV01000003">
    <property type="protein sequence ID" value="KTC87027.1"/>
    <property type="molecule type" value="Genomic_DNA"/>
</dbReference>
<dbReference type="Gene3D" id="1.10.260.40">
    <property type="entry name" value="lambda repressor-like DNA-binding domains"/>
    <property type="match status" value="1"/>
</dbReference>
<dbReference type="GO" id="GO:0003700">
    <property type="term" value="F:DNA-binding transcription factor activity"/>
    <property type="evidence" value="ECO:0007669"/>
    <property type="project" value="TreeGrafter"/>
</dbReference>
<evidence type="ECO:0000259" key="4">
    <source>
        <dbReference type="PROSITE" id="PS50943"/>
    </source>
</evidence>
<dbReference type="Proteomes" id="UP000054742">
    <property type="component" value="Unassembled WGS sequence"/>
</dbReference>
<dbReference type="InterPro" id="IPR001387">
    <property type="entry name" value="Cro/C1-type_HTH"/>
</dbReference>
<evidence type="ECO:0000256" key="3">
    <source>
        <dbReference type="ARBA" id="ARBA00023163"/>
    </source>
</evidence>
<dbReference type="STRING" id="29422.Lbru_0256"/>
<dbReference type="SMART" id="SM00530">
    <property type="entry name" value="HTH_XRE"/>
    <property type="match status" value="1"/>
</dbReference>
<keyword evidence="1" id="KW-0805">Transcription regulation</keyword>
<keyword evidence="2" id="KW-0238">DNA-binding</keyword>
<dbReference type="GO" id="GO:0005829">
    <property type="term" value="C:cytosol"/>
    <property type="evidence" value="ECO:0007669"/>
    <property type="project" value="TreeGrafter"/>
</dbReference>
<dbReference type="AlphaFoldDB" id="A0A0W0SUR7"/>
<evidence type="ECO:0000256" key="2">
    <source>
        <dbReference type="ARBA" id="ARBA00023125"/>
    </source>
</evidence>
<dbReference type="PANTHER" id="PTHR46797:SF23">
    <property type="entry name" value="HTH-TYPE TRANSCRIPTIONAL REGULATOR SUTR"/>
    <property type="match status" value="1"/>
</dbReference>
<dbReference type="Pfam" id="PF01381">
    <property type="entry name" value="HTH_3"/>
    <property type="match status" value="1"/>
</dbReference>
<keyword evidence="3" id="KW-0804">Transcription</keyword>
<name>A0A0W0SUR7_9GAMM</name>